<gene>
    <name evidence="1" type="ORF">DBX24_04935</name>
</gene>
<dbReference type="KEGG" id="bcad:DBX24_04935"/>
<dbReference type="AlphaFoldDB" id="A0A6P1QWC3"/>
<dbReference type="OrthoDB" id="140980at2"/>
<protein>
    <submittedName>
        <fullName evidence="1">Quinol:cytochrome C oxidoreductase</fullName>
    </submittedName>
</protein>
<dbReference type="Proteomes" id="UP000464318">
    <property type="component" value="Chromosome"/>
</dbReference>
<evidence type="ECO:0000313" key="2">
    <source>
        <dbReference type="Proteomes" id="UP000464318"/>
    </source>
</evidence>
<dbReference type="PANTHER" id="PTHR43044:SF1">
    <property type="entry name" value="QUINOL:CYTOCHROME C OXIDOREDUCTASE QUINONE-BINDING SUBUNIT 2"/>
    <property type="match status" value="1"/>
</dbReference>
<accession>A0A6P1QWC3</accession>
<dbReference type="PANTHER" id="PTHR43044">
    <property type="match status" value="1"/>
</dbReference>
<sequence length="448" mass="51759">MYTFSSKLRLFSIVLLVAGLVLFGAGYMMNHKIDDAQIEQMMADSHKSGHNAPTHSHEKTIDKNTKDHADKGHDAHMELAHHQVHNRPWAALHTVAVFLFGLSACALFFYAIQNVAHAGWPIIVLRVMEAVSSFIPYGGALLLLIMVLNITHNAHMFHWMDPSLVDPESDHFDSIIFEKKIFLNIPLYVFRNIVYVFGSIFFLWKLKSLSKKLDQTKDRKDYSKMYSWNVGYIAFFGFASAFWAWDWLMSIDPHWYSTMYIWYSMVSCLTSAVAVILIISVYLNKAGFLPQFNDNHLHDLGKFLFATAMLWTYTWFCQYMLYWYANIPEESNYFFGRFEHYSQTFLPMLIFNFAIPLAVMVSSSIKRRAWVMVLMAVFILIGHWMDYFNMVMPGTVGIFWGIGLLEIGAVLFVGGLFVLTVMSALSKLKLIPEGNPYLHESKIFEYPF</sequence>
<dbReference type="EMBL" id="CP029149">
    <property type="protein sequence ID" value="QHN65283.1"/>
    <property type="molecule type" value="Genomic_DNA"/>
</dbReference>
<keyword evidence="2" id="KW-1185">Reference proteome</keyword>
<organism evidence="1 2">
    <name type="scientific">Bergeyella cardium</name>
    <dbReference type="NCBI Taxonomy" id="1585976"/>
    <lineage>
        <taxon>Bacteria</taxon>
        <taxon>Pseudomonadati</taxon>
        <taxon>Bacteroidota</taxon>
        <taxon>Flavobacteriia</taxon>
        <taxon>Flavobacteriales</taxon>
        <taxon>Weeksellaceae</taxon>
        <taxon>Bergeyella</taxon>
    </lineage>
</organism>
<dbReference type="RefSeq" id="WP_160224141.1">
    <property type="nucleotide sequence ID" value="NZ_CP029149.1"/>
</dbReference>
<name>A0A6P1QWC3_9FLAO</name>
<proteinExistence type="predicted"/>
<reference evidence="1 2" key="1">
    <citation type="submission" date="2018-04" db="EMBL/GenBank/DDBJ databases">
        <title>Characteristic and Complete Genome Sequencing of A Novel Member of Infective Endocarditis Causative Bacteria: Bergeyella cardium QL-PH.</title>
        <authorList>
            <person name="Pan H."/>
            <person name="Sun E."/>
            <person name="Zhang Y."/>
        </authorList>
    </citation>
    <scope>NUCLEOTIDE SEQUENCE [LARGE SCALE GENOMIC DNA]</scope>
    <source>
        <strain evidence="1 2">HPQL</strain>
    </source>
</reference>
<evidence type="ECO:0000313" key="1">
    <source>
        <dbReference type="EMBL" id="QHN65283.1"/>
    </source>
</evidence>